<name>A0A1B9GA49_9TREE</name>
<reference evidence="1" key="1">
    <citation type="submission" date="2013-07" db="EMBL/GenBank/DDBJ databases">
        <title>The Genome Sequence of Cryptococcus bestiolae CBS10118.</title>
        <authorList>
            <consortium name="The Broad Institute Genome Sequencing Platform"/>
            <person name="Cuomo C."/>
            <person name="Litvintseva A."/>
            <person name="Chen Y."/>
            <person name="Heitman J."/>
            <person name="Sun S."/>
            <person name="Springer D."/>
            <person name="Dromer F."/>
            <person name="Young S.K."/>
            <person name="Zeng Q."/>
            <person name="Gargeya S."/>
            <person name="Fitzgerald M."/>
            <person name="Abouelleil A."/>
            <person name="Alvarado L."/>
            <person name="Berlin A.M."/>
            <person name="Chapman S.B."/>
            <person name="Dewar J."/>
            <person name="Goldberg J."/>
            <person name="Griggs A."/>
            <person name="Gujja S."/>
            <person name="Hansen M."/>
            <person name="Howarth C."/>
            <person name="Imamovic A."/>
            <person name="Larimer J."/>
            <person name="McCowan C."/>
            <person name="Murphy C."/>
            <person name="Pearson M."/>
            <person name="Priest M."/>
            <person name="Roberts A."/>
            <person name="Saif S."/>
            <person name="Shea T."/>
            <person name="Sykes S."/>
            <person name="Wortman J."/>
            <person name="Nusbaum C."/>
            <person name="Birren B."/>
        </authorList>
    </citation>
    <scope>NUCLEOTIDE SEQUENCE [LARGE SCALE GENOMIC DNA]</scope>
    <source>
        <strain evidence="1">CBS 10118</strain>
    </source>
</reference>
<reference evidence="2" key="4">
    <citation type="submission" date="2024-02" db="EMBL/GenBank/DDBJ databases">
        <title>Comparative genomics of Cryptococcus and Kwoniella reveals pathogenesis evolution and contrasting modes of karyotype evolution via chromosome fusion or intercentromeric recombination.</title>
        <authorList>
            <person name="Coelho M.A."/>
            <person name="David-Palma M."/>
            <person name="Shea T."/>
            <person name="Bowers K."/>
            <person name="McGinley-Smith S."/>
            <person name="Mohammad A.W."/>
            <person name="Gnirke A."/>
            <person name="Yurkov A.M."/>
            <person name="Nowrousian M."/>
            <person name="Sun S."/>
            <person name="Cuomo C.A."/>
            <person name="Heitman J."/>
        </authorList>
    </citation>
    <scope>NUCLEOTIDE SEQUENCE</scope>
    <source>
        <strain evidence="2">CBS 10118</strain>
    </source>
</reference>
<evidence type="ECO:0000313" key="1">
    <source>
        <dbReference type="EMBL" id="OCF27870.1"/>
    </source>
</evidence>
<reference evidence="1" key="3">
    <citation type="submission" date="2014-01" db="EMBL/GenBank/DDBJ databases">
        <title>Evolution of pathogenesis and genome organization in the Tremellales.</title>
        <authorList>
            <person name="Cuomo C."/>
            <person name="Litvintseva A."/>
            <person name="Heitman J."/>
            <person name="Chen Y."/>
            <person name="Sun S."/>
            <person name="Springer D."/>
            <person name="Dromer F."/>
            <person name="Young S."/>
            <person name="Zeng Q."/>
            <person name="Chapman S."/>
            <person name="Gujja S."/>
            <person name="Saif S."/>
            <person name="Birren B."/>
        </authorList>
    </citation>
    <scope>NUCLEOTIDE SEQUENCE</scope>
    <source>
        <strain evidence="1">CBS 10118</strain>
    </source>
</reference>
<protein>
    <submittedName>
        <fullName evidence="1">Uncharacterized protein</fullName>
    </submittedName>
</protein>
<dbReference type="AlphaFoldDB" id="A0A1B9GA49"/>
<reference evidence="2" key="2">
    <citation type="submission" date="2013-07" db="EMBL/GenBank/DDBJ databases">
        <authorList>
            <consortium name="The Broad Institute Genome Sequencing Platform"/>
            <person name="Cuomo C."/>
            <person name="Litvintseva A."/>
            <person name="Chen Y."/>
            <person name="Heitman J."/>
            <person name="Sun S."/>
            <person name="Springer D."/>
            <person name="Dromer F."/>
            <person name="Young S.K."/>
            <person name="Zeng Q."/>
            <person name="Gargeya S."/>
            <person name="Fitzgerald M."/>
            <person name="Abouelleil A."/>
            <person name="Alvarado L."/>
            <person name="Berlin A.M."/>
            <person name="Chapman S.B."/>
            <person name="Dewar J."/>
            <person name="Goldberg J."/>
            <person name="Griggs A."/>
            <person name="Gujja S."/>
            <person name="Hansen M."/>
            <person name="Howarth C."/>
            <person name="Imamovic A."/>
            <person name="Larimer J."/>
            <person name="McCowan C."/>
            <person name="Murphy C."/>
            <person name="Pearson M."/>
            <person name="Priest M."/>
            <person name="Roberts A."/>
            <person name="Saif S."/>
            <person name="Shea T."/>
            <person name="Sykes S."/>
            <person name="Wortman J."/>
            <person name="Nusbaum C."/>
            <person name="Birren B."/>
        </authorList>
    </citation>
    <scope>NUCLEOTIDE SEQUENCE</scope>
    <source>
        <strain evidence="2">CBS 10118</strain>
    </source>
</reference>
<organism evidence="1">
    <name type="scientific">Kwoniella bestiolae CBS 10118</name>
    <dbReference type="NCBI Taxonomy" id="1296100"/>
    <lineage>
        <taxon>Eukaryota</taxon>
        <taxon>Fungi</taxon>
        <taxon>Dikarya</taxon>
        <taxon>Basidiomycota</taxon>
        <taxon>Agaricomycotina</taxon>
        <taxon>Tremellomycetes</taxon>
        <taxon>Tremellales</taxon>
        <taxon>Cryptococcaceae</taxon>
        <taxon>Kwoniella</taxon>
    </lineage>
</organism>
<dbReference type="EMBL" id="KI894019">
    <property type="protein sequence ID" value="OCF27870.1"/>
    <property type="molecule type" value="Genomic_DNA"/>
</dbReference>
<dbReference type="Proteomes" id="UP000092730">
    <property type="component" value="Chromosome 2"/>
</dbReference>
<dbReference type="EMBL" id="CP144542">
    <property type="protein sequence ID" value="WVW82010.1"/>
    <property type="molecule type" value="Genomic_DNA"/>
</dbReference>
<dbReference type="VEuPathDB" id="FungiDB:I302_02720"/>
<evidence type="ECO:0000313" key="2">
    <source>
        <dbReference type="EMBL" id="WVW82010.1"/>
    </source>
</evidence>
<dbReference type="GeneID" id="30207119"/>
<accession>A0A1B9GA49</accession>
<dbReference type="RefSeq" id="XP_019048940.1">
    <property type="nucleotide sequence ID" value="XM_019189378.1"/>
</dbReference>
<evidence type="ECO:0000313" key="3">
    <source>
        <dbReference type="Proteomes" id="UP000092730"/>
    </source>
</evidence>
<gene>
    <name evidence="1" type="ORF">I302_02720</name>
    <name evidence="2" type="ORF">I302_104015</name>
</gene>
<proteinExistence type="predicted"/>
<keyword evidence="3" id="KW-1185">Reference proteome</keyword>
<dbReference type="KEGG" id="kbi:30207119"/>
<sequence>MRRLRQAVSDNPTWDDILNSEAKAREDTGKVTREQAETDAIHRAIGIFGSYFRVDIPKDASLTVKQGKIVSQISPHETKVNTWQLSIASGRGIKSLPAFVPDPNDKPYEVLGIKLEDGSLELYFGTRQFAALGSDLLHTVHEVVRDRDSRWSDTILRIMQTQREGLSWAGRKYSDSLIVTGSGETIEISPAYSPEDCEPRIMYKAVVSKV</sequence>